<reference evidence="1" key="1">
    <citation type="journal article" date="2019" name="bioRxiv">
        <title>The Genome of the Zebra Mussel, Dreissena polymorpha: A Resource for Invasive Species Research.</title>
        <authorList>
            <person name="McCartney M.A."/>
            <person name="Auch B."/>
            <person name="Kono T."/>
            <person name="Mallez S."/>
            <person name="Zhang Y."/>
            <person name="Obille A."/>
            <person name="Becker A."/>
            <person name="Abrahante J.E."/>
            <person name="Garbe J."/>
            <person name="Badalamenti J.P."/>
            <person name="Herman A."/>
            <person name="Mangelson H."/>
            <person name="Liachko I."/>
            <person name="Sullivan S."/>
            <person name="Sone E.D."/>
            <person name="Koren S."/>
            <person name="Silverstein K.A.T."/>
            <person name="Beckman K.B."/>
            <person name="Gohl D.M."/>
        </authorList>
    </citation>
    <scope>NUCLEOTIDE SEQUENCE</scope>
    <source>
        <strain evidence="1">Duluth1</strain>
        <tissue evidence="1">Whole animal</tissue>
    </source>
</reference>
<keyword evidence="2" id="KW-1185">Reference proteome</keyword>
<sequence>MNGEKLVDVRSFKYFGETLSNNGASATEVRIITIATASMARLSRLWTSSYISFFSSCETWTLYTHKNAGYMPFNTNVSEDFFAYTVYFFTPIRCWINVNLLSYPI</sequence>
<name>A0A9D4DJD7_DREPO</name>
<dbReference type="Proteomes" id="UP000828390">
    <property type="component" value="Unassembled WGS sequence"/>
</dbReference>
<gene>
    <name evidence="1" type="ORF">DPMN_183101</name>
</gene>
<protein>
    <submittedName>
        <fullName evidence="1">Uncharacterized protein</fullName>
    </submittedName>
</protein>
<accession>A0A9D4DJD7</accession>
<reference evidence="1" key="2">
    <citation type="submission" date="2020-11" db="EMBL/GenBank/DDBJ databases">
        <authorList>
            <person name="McCartney M.A."/>
            <person name="Auch B."/>
            <person name="Kono T."/>
            <person name="Mallez S."/>
            <person name="Becker A."/>
            <person name="Gohl D.M."/>
            <person name="Silverstein K.A.T."/>
            <person name="Koren S."/>
            <person name="Bechman K.B."/>
            <person name="Herman A."/>
            <person name="Abrahante J.E."/>
            <person name="Garbe J."/>
        </authorList>
    </citation>
    <scope>NUCLEOTIDE SEQUENCE</scope>
    <source>
        <strain evidence="1">Duluth1</strain>
        <tissue evidence="1">Whole animal</tissue>
    </source>
</reference>
<proteinExistence type="predicted"/>
<evidence type="ECO:0000313" key="2">
    <source>
        <dbReference type="Proteomes" id="UP000828390"/>
    </source>
</evidence>
<comment type="caution">
    <text evidence="1">The sequence shown here is derived from an EMBL/GenBank/DDBJ whole genome shotgun (WGS) entry which is preliminary data.</text>
</comment>
<dbReference type="AlphaFoldDB" id="A0A9D4DJD7"/>
<organism evidence="1 2">
    <name type="scientific">Dreissena polymorpha</name>
    <name type="common">Zebra mussel</name>
    <name type="synonym">Mytilus polymorpha</name>
    <dbReference type="NCBI Taxonomy" id="45954"/>
    <lineage>
        <taxon>Eukaryota</taxon>
        <taxon>Metazoa</taxon>
        <taxon>Spiralia</taxon>
        <taxon>Lophotrochozoa</taxon>
        <taxon>Mollusca</taxon>
        <taxon>Bivalvia</taxon>
        <taxon>Autobranchia</taxon>
        <taxon>Heteroconchia</taxon>
        <taxon>Euheterodonta</taxon>
        <taxon>Imparidentia</taxon>
        <taxon>Neoheterodontei</taxon>
        <taxon>Myida</taxon>
        <taxon>Dreissenoidea</taxon>
        <taxon>Dreissenidae</taxon>
        <taxon>Dreissena</taxon>
    </lineage>
</organism>
<evidence type="ECO:0000313" key="1">
    <source>
        <dbReference type="EMBL" id="KAH3748654.1"/>
    </source>
</evidence>
<dbReference type="EMBL" id="JAIWYP010000010">
    <property type="protein sequence ID" value="KAH3748654.1"/>
    <property type="molecule type" value="Genomic_DNA"/>
</dbReference>